<dbReference type="GO" id="GO:0045892">
    <property type="term" value="P:negative regulation of DNA-templated transcription"/>
    <property type="evidence" value="ECO:0007669"/>
    <property type="project" value="TreeGrafter"/>
</dbReference>
<dbReference type="PANTHER" id="PTHR30136">
    <property type="entry name" value="HELIX-TURN-HELIX TRANSCRIPTIONAL REGULATOR, ICLR FAMILY"/>
    <property type="match status" value="1"/>
</dbReference>
<keyword evidence="1" id="KW-0805">Transcription regulation</keyword>
<evidence type="ECO:0000256" key="2">
    <source>
        <dbReference type="ARBA" id="ARBA00023163"/>
    </source>
</evidence>
<evidence type="ECO:0008006" key="5">
    <source>
        <dbReference type="Google" id="ProtNLM"/>
    </source>
</evidence>
<proteinExistence type="predicted"/>
<name>A0A9D1FY49_9FIRM</name>
<reference evidence="3" key="1">
    <citation type="submission" date="2020-10" db="EMBL/GenBank/DDBJ databases">
        <authorList>
            <person name="Gilroy R."/>
        </authorList>
    </citation>
    <scope>NUCLEOTIDE SEQUENCE</scope>
    <source>
        <strain evidence="3">13766</strain>
    </source>
</reference>
<organism evidence="3 4">
    <name type="scientific">Candidatus Alectryocaccomicrobium excrementavium</name>
    <dbReference type="NCBI Taxonomy" id="2840668"/>
    <lineage>
        <taxon>Bacteria</taxon>
        <taxon>Bacillati</taxon>
        <taxon>Bacillota</taxon>
        <taxon>Clostridia</taxon>
        <taxon>Candidatus Alectryocaccomicrobium</taxon>
    </lineage>
</organism>
<evidence type="ECO:0000256" key="1">
    <source>
        <dbReference type="ARBA" id="ARBA00023015"/>
    </source>
</evidence>
<comment type="caution">
    <text evidence="3">The sequence shown here is derived from an EMBL/GenBank/DDBJ whole genome shotgun (WGS) entry which is preliminary data.</text>
</comment>
<accession>A0A9D1FY49</accession>
<dbReference type="GO" id="GO:0003700">
    <property type="term" value="F:DNA-binding transcription factor activity"/>
    <property type="evidence" value="ECO:0007669"/>
    <property type="project" value="TreeGrafter"/>
</dbReference>
<keyword evidence="2" id="KW-0804">Transcription</keyword>
<protein>
    <recommendedName>
        <fullName evidence="5">IclR family transcriptional regulator</fullName>
    </recommendedName>
</protein>
<dbReference type="Gene3D" id="3.30.450.40">
    <property type="match status" value="1"/>
</dbReference>
<dbReference type="PANTHER" id="PTHR30136:SF35">
    <property type="entry name" value="HTH-TYPE TRANSCRIPTIONAL REGULATOR RV1719"/>
    <property type="match status" value="1"/>
</dbReference>
<reference evidence="3" key="2">
    <citation type="journal article" date="2021" name="PeerJ">
        <title>Extensive microbial diversity within the chicken gut microbiome revealed by metagenomics and culture.</title>
        <authorList>
            <person name="Gilroy R."/>
            <person name="Ravi A."/>
            <person name="Getino M."/>
            <person name="Pursley I."/>
            <person name="Horton D.L."/>
            <person name="Alikhan N.F."/>
            <person name="Baker D."/>
            <person name="Gharbi K."/>
            <person name="Hall N."/>
            <person name="Watson M."/>
            <person name="Adriaenssens E.M."/>
            <person name="Foster-Nyarko E."/>
            <person name="Jarju S."/>
            <person name="Secka A."/>
            <person name="Antonio M."/>
            <person name="Oren A."/>
            <person name="Chaudhuri R.R."/>
            <person name="La Ragione R."/>
            <person name="Hildebrand F."/>
            <person name="Pallen M.J."/>
        </authorList>
    </citation>
    <scope>NUCLEOTIDE SEQUENCE</scope>
    <source>
        <strain evidence="3">13766</strain>
    </source>
</reference>
<dbReference type="SUPFAM" id="SSF55781">
    <property type="entry name" value="GAF domain-like"/>
    <property type="match status" value="1"/>
</dbReference>
<dbReference type="EMBL" id="DVJN01000031">
    <property type="protein sequence ID" value="HIS91698.1"/>
    <property type="molecule type" value="Genomic_DNA"/>
</dbReference>
<dbReference type="InterPro" id="IPR036390">
    <property type="entry name" value="WH_DNA-bd_sf"/>
</dbReference>
<sequence length="260" mass="29352">MDPYVKSVLKALQVLDIFTFDDPFNYGFTLKQLSLRADLAPNTLCKLMKTMVRGEYITQTEDHRYHRSYKMNQAFWNSCQQSNGSTVHAVGNHLLLLSNQLNSMACITTLSFGMRKSFLMAQDGQLSIPLENEYAPAPASEFIYTKATGRILVSFAEGAVFSDVLHRYGLPHELWDDIHTLSDFAERRKEIRDQGYCHVREPGNVETLAVPVSARRLRFEGALGVRSVLFDGVNAWKSNTLPQLQETAAKIARSLNDLAE</sequence>
<dbReference type="SUPFAM" id="SSF46785">
    <property type="entry name" value="Winged helix' DNA-binding domain"/>
    <property type="match status" value="1"/>
</dbReference>
<dbReference type="InterPro" id="IPR036388">
    <property type="entry name" value="WH-like_DNA-bd_sf"/>
</dbReference>
<evidence type="ECO:0000313" key="4">
    <source>
        <dbReference type="Proteomes" id="UP000824140"/>
    </source>
</evidence>
<dbReference type="GO" id="GO:0003677">
    <property type="term" value="F:DNA binding"/>
    <property type="evidence" value="ECO:0007669"/>
    <property type="project" value="TreeGrafter"/>
</dbReference>
<gene>
    <name evidence="3" type="ORF">IAA84_01635</name>
</gene>
<dbReference type="Proteomes" id="UP000824140">
    <property type="component" value="Unassembled WGS sequence"/>
</dbReference>
<dbReference type="AlphaFoldDB" id="A0A9D1FY49"/>
<dbReference type="InterPro" id="IPR050707">
    <property type="entry name" value="HTH_MetabolicPath_Reg"/>
</dbReference>
<evidence type="ECO:0000313" key="3">
    <source>
        <dbReference type="EMBL" id="HIS91698.1"/>
    </source>
</evidence>
<dbReference type="InterPro" id="IPR029016">
    <property type="entry name" value="GAF-like_dom_sf"/>
</dbReference>
<dbReference type="Gene3D" id="1.10.10.10">
    <property type="entry name" value="Winged helix-like DNA-binding domain superfamily/Winged helix DNA-binding domain"/>
    <property type="match status" value="1"/>
</dbReference>